<evidence type="ECO:0000313" key="3">
    <source>
        <dbReference type="Proteomes" id="UP000008022"/>
    </source>
</evidence>
<feature type="region of interest" description="Disordered" evidence="1">
    <location>
        <begin position="1"/>
        <end position="79"/>
    </location>
</feature>
<proteinExistence type="predicted"/>
<dbReference type="Gramene" id="ORUFI04G24260.1">
    <property type="protein sequence ID" value="ORUFI04G24260.1"/>
    <property type="gene ID" value="ORUFI04G24260"/>
</dbReference>
<dbReference type="Proteomes" id="UP000008022">
    <property type="component" value="Unassembled WGS sequence"/>
</dbReference>
<evidence type="ECO:0000313" key="2">
    <source>
        <dbReference type="EnsemblPlants" id="ORUFI04G24260.1"/>
    </source>
</evidence>
<name>A0A0E0PD18_ORYRU</name>
<dbReference type="AlphaFoldDB" id="A0A0E0PD18"/>
<organism evidence="2 3">
    <name type="scientific">Oryza rufipogon</name>
    <name type="common">Brownbeard rice</name>
    <name type="synonym">Asian wild rice</name>
    <dbReference type="NCBI Taxonomy" id="4529"/>
    <lineage>
        <taxon>Eukaryota</taxon>
        <taxon>Viridiplantae</taxon>
        <taxon>Streptophyta</taxon>
        <taxon>Embryophyta</taxon>
        <taxon>Tracheophyta</taxon>
        <taxon>Spermatophyta</taxon>
        <taxon>Magnoliopsida</taxon>
        <taxon>Liliopsida</taxon>
        <taxon>Poales</taxon>
        <taxon>Poaceae</taxon>
        <taxon>BOP clade</taxon>
        <taxon>Oryzoideae</taxon>
        <taxon>Oryzeae</taxon>
        <taxon>Oryzinae</taxon>
        <taxon>Oryza</taxon>
    </lineage>
</organism>
<feature type="compositionally biased region" description="Basic residues" evidence="1">
    <location>
        <begin position="43"/>
        <end position="54"/>
    </location>
</feature>
<feature type="compositionally biased region" description="Basic and acidic residues" evidence="1">
    <location>
        <begin position="9"/>
        <end position="19"/>
    </location>
</feature>
<dbReference type="HOGENOM" id="CLU_2516616_0_0_1"/>
<dbReference type="EnsemblPlants" id="ORUFI04G24260.1">
    <property type="protein sequence ID" value="ORUFI04G24260.1"/>
    <property type="gene ID" value="ORUFI04G24260"/>
</dbReference>
<sequence>MAEDAASSDEIRHGAERGQWRMWPPATSPAWGVAAEDATASNKLRRGAWQRRTRPPATTSDVGRGRRKPRPPATFSNMVLKHVLC</sequence>
<accession>A0A0E0PD18</accession>
<reference evidence="2" key="2">
    <citation type="submission" date="2015-06" db="UniProtKB">
        <authorList>
            <consortium name="EnsemblPlants"/>
        </authorList>
    </citation>
    <scope>IDENTIFICATION</scope>
</reference>
<evidence type="ECO:0000256" key="1">
    <source>
        <dbReference type="SAM" id="MobiDB-lite"/>
    </source>
</evidence>
<protein>
    <submittedName>
        <fullName evidence="2">Uncharacterized protein</fullName>
    </submittedName>
</protein>
<keyword evidence="3" id="KW-1185">Reference proteome</keyword>
<reference evidence="3" key="1">
    <citation type="submission" date="2013-06" db="EMBL/GenBank/DDBJ databases">
        <authorList>
            <person name="Zhao Q."/>
        </authorList>
    </citation>
    <scope>NUCLEOTIDE SEQUENCE</scope>
    <source>
        <strain evidence="3">cv. W1943</strain>
    </source>
</reference>